<dbReference type="OrthoDB" id="9808013at2"/>
<dbReference type="EC" id="3.5.3.12" evidence="2"/>
<dbReference type="GO" id="GO:0047632">
    <property type="term" value="F:agmatine deiminase activity"/>
    <property type="evidence" value="ECO:0007669"/>
    <property type="project" value="UniProtKB-UniRule"/>
</dbReference>
<dbReference type="Gene3D" id="3.75.10.10">
    <property type="entry name" value="L-arginine/glycine Amidinotransferase, Chain A"/>
    <property type="match status" value="1"/>
</dbReference>
<feature type="active site" description="Amidino-cysteine intermediate" evidence="2">
    <location>
        <position position="336"/>
    </location>
</feature>
<dbReference type="GO" id="GO:0004668">
    <property type="term" value="F:protein-arginine deiminase activity"/>
    <property type="evidence" value="ECO:0007669"/>
    <property type="project" value="InterPro"/>
</dbReference>
<dbReference type="GO" id="GO:0009446">
    <property type="term" value="P:putrescine biosynthetic process"/>
    <property type="evidence" value="ECO:0007669"/>
    <property type="project" value="InterPro"/>
</dbReference>
<dbReference type="SUPFAM" id="SSF55909">
    <property type="entry name" value="Pentein"/>
    <property type="match status" value="1"/>
</dbReference>
<keyword evidence="1 2" id="KW-0378">Hydrolase</keyword>
<dbReference type="EMBL" id="MSLT01000023">
    <property type="protein sequence ID" value="OUD12043.1"/>
    <property type="molecule type" value="Genomic_DNA"/>
</dbReference>
<dbReference type="PANTHER" id="PTHR31377">
    <property type="entry name" value="AGMATINE DEIMINASE-RELATED"/>
    <property type="match status" value="1"/>
</dbReference>
<proteinExistence type="inferred from homology"/>
<protein>
    <recommendedName>
        <fullName evidence="2">Putative agmatine deiminase</fullName>
        <ecNumber evidence="2">3.5.3.12</ecNumber>
    </recommendedName>
    <alternativeName>
        <fullName evidence="2">Agmatine iminohydrolase</fullName>
    </alternativeName>
</protein>
<comment type="caution">
    <text evidence="3">The sequence shown here is derived from an EMBL/GenBank/DDBJ whole genome shotgun (WGS) entry which is preliminary data.</text>
</comment>
<evidence type="ECO:0000256" key="1">
    <source>
        <dbReference type="ARBA" id="ARBA00022801"/>
    </source>
</evidence>
<organism evidence="3 4">
    <name type="scientific">Thioflexithrix psekupsensis</name>
    <dbReference type="NCBI Taxonomy" id="1570016"/>
    <lineage>
        <taxon>Bacteria</taxon>
        <taxon>Pseudomonadati</taxon>
        <taxon>Pseudomonadota</taxon>
        <taxon>Gammaproteobacteria</taxon>
        <taxon>Thiotrichales</taxon>
        <taxon>Thioflexithrix</taxon>
    </lineage>
</organism>
<comment type="similarity">
    <text evidence="2">Belongs to the agmatine deiminase family.</text>
</comment>
<dbReference type="InterPro" id="IPR007466">
    <property type="entry name" value="Peptidyl-Arg-deiminase_porph"/>
</dbReference>
<gene>
    <name evidence="2" type="primary">aguA</name>
    <name evidence="3" type="ORF">TPSD3_12970</name>
</gene>
<dbReference type="Proteomes" id="UP000194798">
    <property type="component" value="Unassembled WGS sequence"/>
</dbReference>
<reference evidence="3 4" key="1">
    <citation type="submission" date="2016-12" db="EMBL/GenBank/DDBJ databases">
        <title>Thioflexothrix psekupsii D3 genome sequencing and assembly.</title>
        <authorList>
            <person name="Fomenkov A."/>
            <person name="Vincze T."/>
            <person name="Grabovich M."/>
            <person name="Anton B.P."/>
            <person name="Dubinina G."/>
            <person name="Orlova M."/>
            <person name="Belousova E."/>
            <person name="Roberts R.J."/>
        </authorList>
    </citation>
    <scope>NUCLEOTIDE SEQUENCE [LARGE SCALE GENOMIC DNA]</scope>
    <source>
        <strain evidence="3">D3</strain>
    </source>
</reference>
<evidence type="ECO:0000313" key="4">
    <source>
        <dbReference type="Proteomes" id="UP000194798"/>
    </source>
</evidence>
<name>A0A251X3H0_9GAMM</name>
<keyword evidence="4" id="KW-1185">Reference proteome</keyword>
<dbReference type="InterPro" id="IPR017754">
    <property type="entry name" value="Agmatine_deiminase"/>
</dbReference>
<accession>A0A251X3H0</accession>
<dbReference type="PANTHER" id="PTHR31377:SF0">
    <property type="entry name" value="AGMATINE DEIMINASE-RELATED"/>
    <property type="match status" value="1"/>
</dbReference>
<dbReference type="HAMAP" id="MF_01841">
    <property type="entry name" value="Agmatine_deimin"/>
    <property type="match status" value="1"/>
</dbReference>
<dbReference type="Pfam" id="PF04371">
    <property type="entry name" value="PAD_porph"/>
    <property type="match status" value="1"/>
</dbReference>
<evidence type="ECO:0000313" key="3">
    <source>
        <dbReference type="EMBL" id="OUD12043.1"/>
    </source>
</evidence>
<comment type="catalytic activity">
    <reaction evidence="2">
        <text>agmatine + H2O = N-carbamoylputrescine + NH4(+)</text>
        <dbReference type="Rhea" id="RHEA:18037"/>
        <dbReference type="ChEBI" id="CHEBI:15377"/>
        <dbReference type="ChEBI" id="CHEBI:28938"/>
        <dbReference type="ChEBI" id="CHEBI:58145"/>
        <dbReference type="ChEBI" id="CHEBI:58318"/>
        <dbReference type="EC" id="3.5.3.12"/>
    </reaction>
</comment>
<sequence>MTTPKQRGFFMPAEWHPHSHCRMAWPTRMAVWYSEAGLKAACRAYATVAKAIARFEPVTMLVNADQQLDATALCGPTVKILLAPHDDSWHRDSGPTFVISKQGELAGVNWQFNNYGNKPQLLEEEYARDKALAKYLLETLNIPCFDAPFVLEGGSFHVDGQGTALVTEQCLLNPNRNPQLSRAEIEAGLMAYLGVEKVIWLGEGLLNDDTDGHVDTIACFVAPGKVLAAITDDPNDVNYAPLQDNLARLKAATDARGRAFEIHTVSIPPAHYLGEMRMALSYVNFYIANGGIVMCSFNDPDYDQAAKNTISALFPDREVVQIPALDIYTGGGGVHCITQQQPLPIADEDD</sequence>
<evidence type="ECO:0000256" key="2">
    <source>
        <dbReference type="HAMAP-Rule" id="MF_01841"/>
    </source>
</evidence>
<dbReference type="AlphaFoldDB" id="A0A251X3H0"/>